<dbReference type="PROSITE" id="PS01320">
    <property type="entry name" value="UPF0067"/>
    <property type="match status" value="1"/>
</dbReference>
<sequence>MVAPTQRLTIADLVPAVTAVVADETDLIANMANISALIFEAMPDLNWAGFYLWKDGQLVLGPFQGRMACTRIPLGKGVCGTVAQERRTRVVPDVHDFPGHIACDAASASEIVVPVLAGGALLGVLDVDSPLKDRFTQADRIMLEAIVQALVQALAR</sequence>
<keyword evidence="4" id="KW-1185">Reference proteome</keyword>
<name>A0A939KQL5_9PROT</name>
<dbReference type="Pfam" id="PF13185">
    <property type="entry name" value="GAF_2"/>
    <property type="match status" value="1"/>
</dbReference>
<dbReference type="GO" id="GO:0005829">
    <property type="term" value="C:cytosol"/>
    <property type="evidence" value="ECO:0007669"/>
    <property type="project" value="TreeGrafter"/>
</dbReference>
<dbReference type="EMBL" id="JAFVMH010000004">
    <property type="protein sequence ID" value="MBO1325497.1"/>
    <property type="molecule type" value="Genomic_DNA"/>
</dbReference>
<evidence type="ECO:0000313" key="3">
    <source>
        <dbReference type="EMBL" id="MBO1325497.1"/>
    </source>
</evidence>
<dbReference type="PANTHER" id="PTHR21021:SF15">
    <property type="entry name" value="FREE METHIONINE-R-SULFOXIDE REDUCTASE"/>
    <property type="match status" value="1"/>
</dbReference>
<evidence type="ECO:0000256" key="1">
    <source>
        <dbReference type="ARBA" id="ARBA00038454"/>
    </source>
</evidence>
<dbReference type="InterPro" id="IPR051330">
    <property type="entry name" value="Phosphatase_reg/MetRdx"/>
</dbReference>
<accession>A0A939KQL5</accession>
<dbReference type="GO" id="GO:0033745">
    <property type="term" value="F:L-methionine-(R)-S-oxide reductase activity"/>
    <property type="evidence" value="ECO:0007669"/>
    <property type="project" value="TreeGrafter"/>
</dbReference>
<dbReference type="InterPro" id="IPR000614">
    <property type="entry name" value="FRMsr_CS"/>
</dbReference>
<dbReference type="Gene3D" id="3.30.450.40">
    <property type="match status" value="1"/>
</dbReference>
<dbReference type="Proteomes" id="UP000664073">
    <property type="component" value="Unassembled WGS sequence"/>
</dbReference>
<evidence type="ECO:0000259" key="2">
    <source>
        <dbReference type="SMART" id="SM00065"/>
    </source>
</evidence>
<dbReference type="InterPro" id="IPR029016">
    <property type="entry name" value="GAF-like_dom_sf"/>
</dbReference>
<dbReference type="SUPFAM" id="SSF55781">
    <property type="entry name" value="GAF domain-like"/>
    <property type="match status" value="1"/>
</dbReference>
<dbReference type="SMART" id="SM00065">
    <property type="entry name" value="GAF"/>
    <property type="match status" value="1"/>
</dbReference>
<dbReference type="PANTHER" id="PTHR21021">
    <property type="entry name" value="GAF/PUTATIVE CYTOSKELETAL PROTEIN"/>
    <property type="match status" value="1"/>
</dbReference>
<proteinExistence type="inferred from homology"/>
<dbReference type="InterPro" id="IPR003018">
    <property type="entry name" value="GAF"/>
</dbReference>
<comment type="similarity">
    <text evidence="1">Belongs to the free Met sulfoxide reductase family.</text>
</comment>
<organism evidence="3 4">
    <name type="scientific">Acetobacter garciniae</name>
    <dbReference type="NCBI Taxonomy" id="2817435"/>
    <lineage>
        <taxon>Bacteria</taxon>
        <taxon>Pseudomonadati</taxon>
        <taxon>Pseudomonadota</taxon>
        <taxon>Alphaproteobacteria</taxon>
        <taxon>Acetobacterales</taxon>
        <taxon>Acetobacteraceae</taxon>
        <taxon>Acetobacter</taxon>
    </lineage>
</organism>
<dbReference type="RefSeq" id="WP_207846154.1">
    <property type="nucleotide sequence ID" value="NZ_JAFVMH010000004.1"/>
</dbReference>
<feature type="domain" description="GAF" evidence="2">
    <location>
        <begin position="26"/>
        <end position="156"/>
    </location>
</feature>
<dbReference type="FunFam" id="3.30.450.40:FF:000008">
    <property type="entry name" value="GAF domain-containing proteins"/>
    <property type="match status" value="1"/>
</dbReference>
<dbReference type="AlphaFoldDB" id="A0A939KQL5"/>
<evidence type="ECO:0000313" key="4">
    <source>
        <dbReference type="Proteomes" id="UP000664073"/>
    </source>
</evidence>
<reference evidence="3" key="1">
    <citation type="submission" date="2021-03" db="EMBL/GenBank/DDBJ databases">
        <title>The complete genome sequence of Acetobacter sp. TBRC 12339.</title>
        <authorList>
            <person name="Charoenyingcharoen P."/>
            <person name="Yukphan P."/>
        </authorList>
    </citation>
    <scope>NUCLEOTIDE SEQUENCE</scope>
    <source>
        <strain evidence="3">TBRC 12339</strain>
    </source>
</reference>
<gene>
    <name evidence="3" type="ORF">J2D77_10080</name>
</gene>
<comment type="caution">
    <text evidence="3">The sequence shown here is derived from an EMBL/GenBank/DDBJ whole genome shotgun (WGS) entry which is preliminary data.</text>
</comment>
<protein>
    <submittedName>
        <fullName evidence="3">GAF domain-containing protein</fullName>
    </submittedName>
</protein>